<feature type="domain" description="DUF3592" evidence="2">
    <location>
        <begin position="37"/>
        <end position="111"/>
    </location>
</feature>
<evidence type="ECO:0000313" key="6">
    <source>
        <dbReference type="Proteomes" id="UP000014157"/>
    </source>
</evidence>
<keyword evidence="1" id="KW-0472">Membrane</keyword>
<sequence length="153" mass="17917">MEDILIFSIIPAIFWMIILLIYMSKKSLKKKATEMTIGTVVKNSLGKRVSSESTHYYRKLLIEYQIKGKIYKSEIQVNQLIYFKKIPIGQKTGLPVGTKVELLYNPKNISQIYSKIDDQFNKKFLMFFFSCFAVFLSIFPILLFLQEIGIYIF</sequence>
<evidence type="ECO:0000256" key="1">
    <source>
        <dbReference type="SAM" id="Phobius"/>
    </source>
</evidence>
<proteinExistence type="predicted"/>
<keyword evidence="1" id="KW-1133">Transmembrane helix</keyword>
<evidence type="ECO:0000313" key="3">
    <source>
        <dbReference type="EMBL" id="EOH99023.1"/>
    </source>
</evidence>
<protein>
    <recommendedName>
        <fullName evidence="2">DUF3592 domain-containing protein</fullName>
    </recommendedName>
</protein>
<evidence type="ECO:0000313" key="4">
    <source>
        <dbReference type="EMBL" id="EOT71802.1"/>
    </source>
</evidence>
<evidence type="ECO:0000313" key="5">
    <source>
        <dbReference type="Proteomes" id="UP000013781"/>
    </source>
</evidence>
<dbReference type="Pfam" id="PF12158">
    <property type="entry name" value="DUF3592"/>
    <property type="match status" value="1"/>
</dbReference>
<keyword evidence="1" id="KW-0812">Transmembrane</keyword>
<accession>R2QUN1</accession>
<feature type="transmembrane region" description="Helical" evidence="1">
    <location>
        <begin position="6"/>
        <end position="23"/>
    </location>
</feature>
<dbReference type="EMBL" id="AJAS01000016">
    <property type="protein sequence ID" value="EOH99023.1"/>
    <property type="molecule type" value="Genomic_DNA"/>
</dbReference>
<dbReference type="InterPro" id="IPR021994">
    <property type="entry name" value="DUF3592"/>
</dbReference>
<gene>
    <name evidence="4" type="ORF">I586_01609</name>
    <name evidence="3" type="ORF">UAY_02292</name>
</gene>
<dbReference type="HOGENOM" id="CLU_1710450_0_0_9"/>
<dbReference type="Proteomes" id="UP000014157">
    <property type="component" value="Unassembled WGS sequence"/>
</dbReference>
<evidence type="ECO:0000259" key="2">
    <source>
        <dbReference type="Pfam" id="PF12158"/>
    </source>
</evidence>
<dbReference type="Proteomes" id="UP000013781">
    <property type="component" value="Unassembled WGS sequence"/>
</dbReference>
<organism evidence="3 5">
    <name type="scientific">Enterococcus moraviensis ATCC BAA-383</name>
    <dbReference type="NCBI Taxonomy" id="1158609"/>
    <lineage>
        <taxon>Bacteria</taxon>
        <taxon>Bacillati</taxon>
        <taxon>Bacillota</taxon>
        <taxon>Bacilli</taxon>
        <taxon>Lactobacillales</taxon>
        <taxon>Enterococcaceae</taxon>
        <taxon>Enterococcus</taxon>
    </lineage>
</organism>
<feature type="transmembrane region" description="Helical" evidence="1">
    <location>
        <begin position="124"/>
        <end position="145"/>
    </location>
</feature>
<reference evidence="4 6" key="2">
    <citation type="submission" date="2013-03" db="EMBL/GenBank/DDBJ databases">
        <title>The Genome Sequence of Enterococcus moraviensis BAA-383 (PacBio/Illumina hybrid assembly).</title>
        <authorList>
            <consortium name="The Broad Institute Genomics Platform"/>
            <consortium name="The Broad Institute Genome Sequencing Center for Infectious Disease"/>
            <person name="Earl A."/>
            <person name="Russ C."/>
            <person name="Gilmore M."/>
            <person name="Surin D."/>
            <person name="Walker B."/>
            <person name="Young S."/>
            <person name="Zeng Q."/>
            <person name="Gargeya S."/>
            <person name="Fitzgerald M."/>
            <person name="Haas B."/>
            <person name="Abouelleil A."/>
            <person name="Allen A.W."/>
            <person name="Alvarado L."/>
            <person name="Arachchi H.M."/>
            <person name="Berlin A.M."/>
            <person name="Chapman S.B."/>
            <person name="Gainer-Dewar J."/>
            <person name="Goldberg J."/>
            <person name="Griggs A."/>
            <person name="Gujja S."/>
            <person name="Hansen M."/>
            <person name="Howarth C."/>
            <person name="Imamovic A."/>
            <person name="Ireland A."/>
            <person name="Larimer J."/>
            <person name="McCowan C."/>
            <person name="Murphy C."/>
            <person name="Pearson M."/>
            <person name="Poon T.W."/>
            <person name="Priest M."/>
            <person name="Roberts A."/>
            <person name="Saif S."/>
            <person name="Shea T."/>
            <person name="Sisk P."/>
            <person name="Sykes S."/>
            <person name="Wortman J."/>
            <person name="Nusbaum C."/>
            <person name="Birren B."/>
        </authorList>
    </citation>
    <scope>NUCLEOTIDE SEQUENCE [LARGE SCALE GENOMIC DNA]</scope>
    <source>
        <strain evidence="4 6">ATCC BAA-383</strain>
    </source>
</reference>
<name>R2QUN1_9ENTE</name>
<comment type="caution">
    <text evidence="3">The sequence shown here is derived from an EMBL/GenBank/DDBJ whole genome shotgun (WGS) entry which is preliminary data.</text>
</comment>
<keyword evidence="6" id="KW-1185">Reference proteome</keyword>
<dbReference type="RefSeq" id="WP_010765659.1">
    <property type="nucleotide sequence ID" value="NZ_ASWB01000002.1"/>
</dbReference>
<dbReference type="AlphaFoldDB" id="R2QUN1"/>
<dbReference type="OrthoDB" id="2186286at2"/>
<reference evidence="3 5" key="1">
    <citation type="submission" date="2013-02" db="EMBL/GenBank/DDBJ databases">
        <title>The Genome Sequence of Enterococcus moraviensis BAA-383.</title>
        <authorList>
            <consortium name="The Broad Institute Genome Sequencing Platform"/>
            <consortium name="The Broad Institute Genome Sequencing Center for Infectious Disease"/>
            <person name="Earl A.M."/>
            <person name="Gilmore M.S."/>
            <person name="Lebreton F."/>
            <person name="Walker B."/>
            <person name="Young S.K."/>
            <person name="Zeng Q."/>
            <person name="Gargeya S."/>
            <person name="Fitzgerald M."/>
            <person name="Haas B."/>
            <person name="Abouelleil A."/>
            <person name="Alvarado L."/>
            <person name="Arachchi H.M."/>
            <person name="Berlin A.M."/>
            <person name="Chapman S.B."/>
            <person name="Dewar J."/>
            <person name="Goldberg J."/>
            <person name="Griggs A."/>
            <person name="Gujja S."/>
            <person name="Hansen M."/>
            <person name="Howarth C."/>
            <person name="Imamovic A."/>
            <person name="Larimer J."/>
            <person name="McCowan C."/>
            <person name="Murphy C."/>
            <person name="Neiman D."/>
            <person name="Pearson M."/>
            <person name="Priest M."/>
            <person name="Roberts A."/>
            <person name="Saif S."/>
            <person name="Shea T."/>
            <person name="Sisk P."/>
            <person name="Sykes S."/>
            <person name="Wortman J."/>
            <person name="Nusbaum C."/>
            <person name="Birren B."/>
        </authorList>
    </citation>
    <scope>NUCLEOTIDE SEQUENCE [LARGE SCALE GENOMIC DNA]</scope>
    <source>
        <strain evidence="3 5">ATCC BAA-383</strain>
    </source>
</reference>
<dbReference type="EMBL" id="ASWB01000002">
    <property type="protein sequence ID" value="EOT71802.1"/>
    <property type="molecule type" value="Genomic_DNA"/>
</dbReference>